<gene>
    <name evidence="2" type="ORF">KC729_00150</name>
</gene>
<organism evidence="2 3">
    <name type="scientific">Eiseniibacteriota bacterium</name>
    <dbReference type="NCBI Taxonomy" id="2212470"/>
    <lineage>
        <taxon>Bacteria</taxon>
        <taxon>Candidatus Eiseniibacteriota</taxon>
    </lineage>
</organism>
<evidence type="ECO:0000313" key="2">
    <source>
        <dbReference type="EMBL" id="MCA9726061.1"/>
    </source>
</evidence>
<dbReference type="Proteomes" id="UP000697710">
    <property type="component" value="Unassembled WGS sequence"/>
</dbReference>
<evidence type="ECO:0000313" key="3">
    <source>
        <dbReference type="Proteomes" id="UP000697710"/>
    </source>
</evidence>
<name>A0A956LVG5_UNCEI</name>
<dbReference type="EMBL" id="JAGQHR010000001">
    <property type="protein sequence ID" value="MCA9726061.1"/>
    <property type="molecule type" value="Genomic_DNA"/>
</dbReference>
<accession>A0A956LVG5</accession>
<sequence>MTATHAIYASATPELSRVLIEIQEDGGQWLDFNALTGGNQYETGLRTLPVVTSRMEAGKQIIIDEISSLTMANDPYEDKPYGIFDAPIGPSSPLTINGYTFTGWVGRYVRVRIAVASTGSSISTLGYWLIYDVQTTNREATLLLRSPLSTLANKSAETVKEGGQWYLGAHLSFLVERLLQASTPSGVASIAVSDLTRPVASAAVPSSWGPCPGYTGATGMSIERWVPKCFAADPNDEDILYVGFVVPDRQDQRSGGLGRFNIVRGRWEWITTPDQSTSLRAWYPVAMTARDVSGTVYLSVMTVEQGNVSQDTSARWLMRQSLWTAADGVISGSPSANKSMWGAFETLRKGIQAIPGGIAYYYCGYNDGLGSSAEQYYGEPPMVPFPQHVSQTFDSVLGNTVSLKTSLWFGYTPEPALGTYYTADNQYGIDDESFPVGSYIFFIAANLSATAYGHFRYYLSTAFRGRPLQHDDSWYWIAKNAGTHQYALAKGDWNDIDTDPDSDNFTLGGTEPMWDRQILAWSLAPSNTSTTDFYGWLSTIEWNESASATIPWSRAAIYWIRRTVAGVVTTGGPLWSETPTGETPDNARMIVDLYNPTLQSGGSGGSNSCGAVIGVVLNRANVAGLAYGLAVLKGTSPTNLTVLQMLGTSGYKGPRSGMPFSGFTTIASTINTATVQFIDQATGTVWQVVINTFTTSVTWTQLADGRPVHPIEHYVATDYGVRMTGSDGYGRSLWGMAPGLLPPMTHEDWTYDAAKPASQHHVPGLYPLVQLSQVIAPVLEVADFSGMNCREALEAILELCPDFRLRHSTTAQSIVVDERVEDTSIATLKDIEEYGVVNPQDNDELPAEPGYLRRISYDDVATSVEVVPYETASTGEPQVERLKAGYSTFAGEFLVRSRTPRPMRVEIVSVHGNDPTAGGDYETMISAGMFRWRRLAEVAQCYLAVAVVSSAVAITVRGITKKGGRYFAGEQELQSRGKVRVLDGPLRDYIITADSPSQQAIILTLTSSVGVNAPIYSEVEIHPALEWESSTGPNGVAQLVGAISNSSTTWQVTDTSQLAAGMIVQVDGEFCTVERVIGTVGSWDTGYVEVNARGEWGSVAEAHDAGTPLLGYVSVRQVNKLHRLGGTGLEFGIAVDDNLSIAERKLYPGDGVVIETPGYRTAEMKHRSYRHNLSAGIAALSGERRDRKIQNRFVNDVYAPILAEAHATRDKDPRLMAEGVVIPLFPSAFAGATVAMQAKRLVSDGSATNYEILGARHDLGNWTTTVDLRAFDAITTAAKSPDTDTGLESGGGFVAAGRTRRR</sequence>
<proteinExistence type="predicted"/>
<reference evidence="2" key="1">
    <citation type="submission" date="2020-04" db="EMBL/GenBank/DDBJ databases">
        <authorList>
            <person name="Zhang T."/>
        </authorList>
    </citation>
    <scope>NUCLEOTIDE SEQUENCE</scope>
    <source>
        <strain evidence="2">HKST-UBA01</strain>
    </source>
</reference>
<protein>
    <submittedName>
        <fullName evidence="2">Uncharacterized protein</fullName>
    </submittedName>
</protein>
<feature type="region of interest" description="Disordered" evidence="1">
    <location>
        <begin position="1281"/>
        <end position="1302"/>
    </location>
</feature>
<reference evidence="2" key="2">
    <citation type="journal article" date="2021" name="Microbiome">
        <title>Successional dynamics and alternative stable states in a saline activated sludge microbial community over 9 years.</title>
        <authorList>
            <person name="Wang Y."/>
            <person name="Ye J."/>
            <person name="Ju F."/>
            <person name="Liu L."/>
            <person name="Boyd J.A."/>
            <person name="Deng Y."/>
            <person name="Parks D.H."/>
            <person name="Jiang X."/>
            <person name="Yin X."/>
            <person name="Woodcroft B.J."/>
            <person name="Tyson G.W."/>
            <person name="Hugenholtz P."/>
            <person name="Polz M.F."/>
            <person name="Zhang T."/>
        </authorList>
    </citation>
    <scope>NUCLEOTIDE SEQUENCE</scope>
    <source>
        <strain evidence="2">HKST-UBA01</strain>
    </source>
</reference>
<evidence type="ECO:0000256" key="1">
    <source>
        <dbReference type="SAM" id="MobiDB-lite"/>
    </source>
</evidence>
<comment type="caution">
    <text evidence="2">The sequence shown here is derived from an EMBL/GenBank/DDBJ whole genome shotgun (WGS) entry which is preliminary data.</text>
</comment>